<keyword evidence="2" id="KW-1133">Transmembrane helix</keyword>
<organism evidence="5 6">
    <name type="scientific">Salarias fasciatus</name>
    <name type="common">Jewelled blenny</name>
    <name type="synonym">Blennius fasciatus</name>
    <dbReference type="NCBI Taxonomy" id="181472"/>
    <lineage>
        <taxon>Eukaryota</taxon>
        <taxon>Metazoa</taxon>
        <taxon>Chordata</taxon>
        <taxon>Craniata</taxon>
        <taxon>Vertebrata</taxon>
        <taxon>Euteleostomi</taxon>
        <taxon>Actinopterygii</taxon>
        <taxon>Neopterygii</taxon>
        <taxon>Teleostei</taxon>
        <taxon>Neoteleostei</taxon>
        <taxon>Acanthomorphata</taxon>
        <taxon>Ovalentaria</taxon>
        <taxon>Blenniimorphae</taxon>
        <taxon>Blenniiformes</taxon>
        <taxon>Blennioidei</taxon>
        <taxon>Blenniidae</taxon>
        <taxon>Salariinae</taxon>
        <taxon>Salarias</taxon>
    </lineage>
</organism>
<feature type="region of interest" description="Disordered" evidence="1">
    <location>
        <begin position="331"/>
        <end position="352"/>
    </location>
</feature>
<reference evidence="5" key="3">
    <citation type="submission" date="2025-09" db="UniProtKB">
        <authorList>
            <consortium name="Ensembl"/>
        </authorList>
    </citation>
    <scope>IDENTIFICATION</scope>
</reference>
<evidence type="ECO:0000256" key="1">
    <source>
        <dbReference type="SAM" id="MobiDB-lite"/>
    </source>
</evidence>
<keyword evidence="2" id="KW-0472">Membrane</keyword>
<evidence type="ECO:0000313" key="5">
    <source>
        <dbReference type="Ensembl" id="ENSSFAP00005026829.1"/>
    </source>
</evidence>
<feature type="transmembrane region" description="Helical" evidence="2">
    <location>
        <begin position="228"/>
        <end position="253"/>
    </location>
</feature>
<keyword evidence="2" id="KW-0812">Transmembrane</keyword>
<dbReference type="PANTHER" id="PTHR20859">
    <property type="entry name" value="INTERFERON/INTERLEUKIN RECEPTOR"/>
    <property type="match status" value="1"/>
</dbReference>
<dbReference type="InParanoid" id="A0A672HCZ0"/>
<sequence length="581" mass="63579">MKMWSLNVMILLLFCYACLSTGEGKVFFESKNFFNVLHWDPAEPGIHGQDVLYSVRNQRYGEEQYEDIKQCQNITDLSCNLTEMTPFLHDVQYVAQVFANGTFLGSTMRFKPLADTTLGPPILETHTSESTLSVNVTLPLGPNGASIADIIASSRKGSKTNVFVYILHLTEPQWAAHVNKSRSGQFVINLKKQTKYCGHVDYKSSLEWGRKASEKAAFCVTLPDDHPVHWILVGVAVVAGLITLSVVCMCTYVRGGKPKSMPRALEAQKATRRIFKFPDDSLTVSELKIASKSENTVYVTIKKKFSVPSDASPVYSSHGVLSGVWPDSSGSSAGAAAGGAMPNPENTSAQSSEVYGAVAIRVPEEDNGDTQPVSDNSVTSDPLLSSNKTSFNDRKMNATLILHEAPTTPNEGGPERTLVLQTRRDMNGQLMLHVTGDTASPVSPERKPLLGDLIFIKDGPSLQDLDTPEGLDSGCEDSPLSSPTKPDCNSNYIPTQPGSMYVQQGTQRGPESPPESAYKPNWVHSTLQDCASTESCEEPRTNYPRTSTDLKTEEEHDDNEGDGRVDSLLALREWGIQIQDY</sequence>
<dbReference type="PANTHER" id="PTHR20859:SF53">
    <property type="entry name" value="INTERLEUKIN-22 RECEPTOR SUBUNIT ALPHA-1"/>
    <property type="match status" value="1"/>
</dbReference>
<feature type="compositionally biased region" description="Low complexity" evidence="1">
    <location>
        <begin position="331"/>
        <end position="340"/>
    </location>
</feature>
<feature type="compositionally biased region" description="Polar residues" evidence="1">
    <location>
        <begin position="479"/>
        <end position="509"/>
    </location>
</feature>
<gene>
    <name evidence="5" type="primary">ifnlr1</name>
</gene>
<dbReference type="InterPro" id="IPR036116">
    <property type="entry name" value="FN3_sf"/>
</dbReference>
<proteinExistence type="predicted"/>
<name>A0A672HCZ0_SALFA</name>
<reference evidence="5" key="1">
    <citation type="submission" date="2019-06" db="EMBL/GenBank/DDBJ databases">
        <authorList>
            <consortium name="Wellcome Sanger Institute Data Sharing"/>
        </authorList>
    </citation>
    <scope>NUCLEOTIDE SEQUENCE [LARGE SCALE GENOMIC DNA]</scope>
</reference>
<dbReference type="AlphaFoldDB" id="A0A672HCZ0"/>
<dbReference type="Ensembl" id="ENSSFAT00005027868.1">
    <property type="protein sequence ID" value="ENSSFAP00005026829.1"/>
    <property type="gene ID" value="ENSSFAG00005013737.1"/>
</dbReference>
<dbReference type="InterPro" id="IPR013783">
    <property type="entry name" value="Ig-like_fold"/>
</dbReference>
<dbReference type="GO" id="GO:0004896">
    <property type="term" value="F:cytokine receptor activity"/>
    <property type="evidence" value="ECO:0007669"/>
    <property type="project" value="TreeGrafter"/>
</dbReference>
<reference evidence="5" key="2">
    <citation type="submission" date="2025-08" db="UniProtKB">
        <authorList>
            <consortium name="Ensembl"/>
        </authorList>
    </citation>
    <scope>IDENTIFICATION</scope>
</reference>
<feature type="signal peptide" evidence="3">
    <location>
        <begin position="1"/>
        <end position="24"/>
    </location>
</feature>
<feature type="region of interest" description="Disordered" evidence="1">
    <location>
        <begin position="461"/>
        <end position="565"/>
    </location>
</feature>
<dbReference type="Proteomes" id="UP000472267">
    <property type="component" value="Chromosome 11"/>
</dbReference>
<dbReference type="Gene3D" id="2.60.40.10">
    <property type="entry name" value="Immunoglobulins"/>
    <property type="match status" value="1"/>
</dbReference>
<evidence type="ECO:0000259" key="4">
    <source>
        <dbReference type="Pfam" id="PF01108"/>
    </source>
</evidence>
<dbReference type="Pfam" id="PF01108">
    <property type="entry name" value="Tissue_fac"/>
    <property type="match status" value="1"/>
</dbReference>
<dbReference type="InterPro" id="IPR050650">
    <property type="entry name" value="Type-II_Cytokine-TF_Rcpt"/>
</dbReference>
<accession>A0A672HCZ0</accession>
<dbReference type="SUPFAM" id="SSF49265">
    <property type="entry name" value="Fibronectin type III"/>
    <property type="match status" value="2"/>
</dbReference>
<keyword evidence="6" id="KW-1185">Reference proteome</keyword>
<keyword evidence="3" id="KW-0732">Signal</keyword>
<protein>
    <submittedName>
        <fullName evidence="5">Uncharacterized LOC115397221</fullName>
    </submittedName>
</protein>
<feature type="compositionally biased region" description="Polar residues" evidence="1">
    <location>
        <begin position="369"/>
        <end position="390"/>
    </location>
</feature>
<dbReference type="OMA" id="FCYACLS"/>
<evidence type="ECO:0000256" key="2">
    <source>
        <dbReference type="SAM" id="Phobius"/>
    </source>
</evidence>
<dbReference type="GO" id="GO:0005886">
    <property type="term" value="C:plasma membrane"/>
    <property type="evidence" value="ECO:0007669"/>
    <property type="project" value="TreeGrafter"/>
</dbReference>
<feature type="compositionally biased region" description="Polar residues" evidence="1">
    <location>
        <begin position="523"/>
        <end position="534"/>
    </location>
</feature>
<evidence type="ECO:0000313" key="6">
    <source>
        <dbReference type="Proteomes" id="UP000472267"/>
    </source>
</evidence>
<evidence type="ECO:0000256" key="3">
    <source>
        <dbReference type="SAM" id="SignalP"/>
    </source>
</evidence>
<dbReference type="InterPro" id="IPR003961">
    <property type="entry name" value="FN3_dom"/>
</dbReference>
<feature type="chain" id="PRO_5025411676" evidence="3">
    <location>
        <begin position="25"/>
        <end position="581"/>
    </location>
</feature>
<feature type="region of interest" description="Disordered" evidence="1">
    <location>
        <begin position="365"/>
        <end position="391"/>
    </location>
</feature>
<feature type="domain" description="Fibronectin type-III" evidence="4">
    <location>
        <begin position="25"/>
        <end position="99"/>
    </location>
</feature>